<evidence type="ECO:0000259" key="2">
    <source>
        <dbReference type="Pfam" id="PF13200"/>
    </source>
</evidence>
<evidence type="ECO:0000313" key="5">
    <source>
        <dbReference type="Proteomes" id="UP000671828"/>
    </source>
</evidence>
<evidence type="ECO:0000313" key="6">
    <source>
        <dbReference type="Proteomes" id="UP001195724"/>
    </source>
</evidence>
<dbReference type="Proteomes" id="UP000671828">
    <property type="component" value="Chromosome"/>
</dbReference>
<accession>A0A8T8I0N2</accession>
<dbReference type="Gene3D" id="2.60.40.10">
    <property type="entry name" value="Immunoglobulins"/>
    <property type="match status" value="1"/>
</dbReference>
<dbReference type="EMBL" id="JAFBCL010000001">
    <property type="protein sequence ID" value="MBM7809988.1"/>
    <property type="molecule type" value="Genomic_DNA"/>
</dbReference>
<dbReference type="RefSeq" id="WP_204841025.1">
    <property type="nucleotide sequence ID" value="NZ_JAFBCL010000001.1"/>
</dbReference>
<dbReference type="Gene3D" id="3.20.20.80">
    <property type="entry name" value="Glycosidases"/>
    <property type="match status" value="1"/>
</dbReference>
<dbReference type="InterPro" id="IPR017853">
    <property type="entry name" value="GH"/>
</dbReference>
<protein>
    <submittedName>
        <fullName evidence="4">Putative glycoside hydrolase</fullName>
    </submittedName>
</protein>
<feature type="domain" description="DUF4015" evidence="2">
    <location>
        <begin position="210"/>
        <end position="517"/>
    </location>
</feature>
<organism evidence="4 5">
    <name type="scientific">Saccharothrix algeriensis</name>
    <dbReference type="NCBI Taxonomy" id="173560"/>
    <lineage>
        <taxon>Bacteria</taxon>
        <taxon>Bacillati</taxon>
        <taxon>Actinomycetota</taxon>
        <taxon>Actinomycetes</taxon>
        <taxon>Pseudonocardiales</taxon>
        <taxon>Pseudonocardiaceae</taxon>
        <taxon>Saccharothrix</taxon>
    </lineage>
</organism>
<dbReference type="InterPro" id="IPR013783">
    <property type="entry name" value="Ig-like_fold"/>
</dbReference>
<reference evidence="3 6" key="1">
    <citation type="submission" date="2021-01" db="EMBL/GenBank/DDBJ databases">
        <title>Sequencing the genomes of 1000 actinobacteria strains.</title>
        <authorList>
            <person name="Klenk H.-P."/>
        </authorList>
    </citation>
    <scope>NUCLEOTIDE SEQUENCE [LARGE SCALE GENOMIC DNA]</scope>
    <source>
        <strain evidence="3 6">DSM 44581</strain>
    </source>
</reference>
<keyword evidence="1" id="KW-1133">Transmembrane helix</keyword>
<gene>
    <name evidence="4" type="ORF">J7S33_04560</name>
    <name evidence="3" type="ORF">JOE68_000853</name>
</gene>
<reference evidence="4" key="2">
    <citation type="submission" date="2021-04" db="EMBL/GenBank/DDBJ databases">
        <title>Saccharothrix algeriensis WGS.</title>
        <authorList>
            <person name="Stuskova K."/>
            <person name="Hakalova E."/>
            <person name="Tebbal A.B."/>
            <person name="Eichmeier A."/>
        </authorList>
    </citation>
    <scope>NUCLEOTIDE SEQUENCE</scope>
    <source>
        <strain evidence="4">NRRL B-24137</strain>
    </source>
</reference>
<dbReference type="EMBL" id="CP072788">
    <property type="protein sequence ID" value="QTR04231.1"/>
    <property type="molecule type" value="Genomic_DNA"/>
</dbReference>
<keyword evidence="1" id="KW-0812">Transmembrane</keyword>
<feature type="transmembrane region" description="Helical" evidence="1">
    <location>
        <begin position="12"/>
        <end position="32"/>
    </location>
</feature>
<keyword evidence="6" id="KW-1185">Reference proteome</keyword>
<name>A0A8T8I0N2_9PSEU</name>
<evidence type="ECO:0000256" key="1">
    <source>
        <dbReference type="SAM" id="Phobius"/>
    </source>
</evidence>
<dbReference type="InterPro" id="IPR025275">
    <property type="entry name" value="DUF4015"/>
</dbReference>
<evidence type="ECO:0000313" key="4">
    <source>
        <dbReference type="EMBL" id="QTR04231.1"/>
    </source>
</evidence>
<proteinExistence type="predicted"/>
<dbReference type="SUPFAM" id="SSF51445">
    <property type="entry name" value="(Trans)glycosidases"/>
    <property type="match status" value="1"/>
</dbReference>
<keyword evidence="1" id="KW-0472">Membrane</keyword>
<dbReference type="GO" id="GO:0016787">
    <property type="term" value="F:hydrolase activity"/>
    <property type="evidence" value="ECO:0007669"/>
    <property type="project" value="UniProtKB-KW"/>
</dbReference>
<dbReference type="AlphaFoldDB" id="A0A8T8I0N2"/>
<dbReference type="Pfam" id="PF13200">
    <property type="entry name" value="DUF4015"/>
    <property type="match status" value="1"/>
</dbReference>
<evidence type="ECO:0000313" key="3">
    <source>
        <dbReference type="EMBL" id="MBM7809988.1"/>
    </source>
</evidence>
<sequence length="525" mass="55996">MSDSPLRAKRVLIPVVAIAVLLVVAGVVTTVVHSRDVSLAVADLADGSSITPSGVQQVAITADDPAELQRVSVQVDGRPVEVRQTDGRMTLAGTELGEGEHTLSVRVPNPLPWLPDATVERVFTIDATPPAVTVELAEAKSPRGPLTVRGTADGADAVHLGDQEVPVRDGRFEASLDSVPAQLRVRAVDAAGNTAQQDVPVKVTHPGMRAVHMSATAWATPELRDPVLAMARERRIDTVQLDIKDESGEIGYDSQVPLAREIGATRAYYDARAALDELHGMGLRVVGRLVAFRDPVLGRASWESGARDRVTQNTSGAPWSAHYGEYAFTNFANTEVRDYNIAIAKEAAQLGFDDILYDYVRRPDGPLGQMSFPGLATSPEQSIVDFLRDSRAAVRPLGAYLGASVFGIAAHSPGDVAQDIPGMSPHVDYVSPMVYPSHWGPDEYGVANPNAQPYDIVRASVANFLDLTRGTGTVVIPWLQAFSLGHHYGPGEIQAQVTATRDAGAPSFLLWNAACDYGSAGLEPA</sequence>
<dbReference type="GO" id="GO:0005975">
    <property type="term" value="P:carbohydrate metabolic process"/>
    <property type="evidence" value="ECO:0007669"/>
    <property type="project" value="UniProtKB-ARBA"/>
</dbReference>
<dbReference type="Proteomes" id="UP001195724">
    <property type="component" value="Unassembled WGS sequence"/>
</dbReference>
<keyword evidence="4" id="KW-0378">Hydrolase</keyword>